<evidence type="ECO:0000256" key="2">
    <source>
        <dbReference type="SAM" id="SignalP"/>
    </source>
</evidence>
<dbReference type="InterPro" id="IPR005064">
    <property type="entry name" value="BUG"/>
</dbReference>
<dbReference type="RefSeq" id="WP_132493578.1">
    <property type="nucleotide sequence ID" value="NZ_SMKW01000083.1"/>
</dbReference>
<accession>A0A4R4Y3H0</accession>
<gene>
    <name evidence="3" type="ORF">E1288_38310</name>
</gene>
<dbReference type="Pfam" id="PF03401">
    <property type="entry name" value="TctC"/>
    <property type="match status" value="1"/>
</dbReference>
<dbReference type="Proteomes" id="UP000294947">
    <property type="component" value="Unassembled WGS sequence"/>
</dbReference>
<comment type="caution">
    <text evidence="3">The sequence shown here is derived from an EMBL/GenBank/DDBJ whole genome shotgun (WGS) entry which is preliminary data.</text>
</comment>
<protein>
    <submittedName>
        <fullName evidence="3">Tripartite tricarboxylate transporter substrate binding protein</fullName>
    </submittedName>
</protein>
<reference evidence="3 4" key="1">
    <citation type="submission" date="2019-03" db="EMBL/GenBank/DDBJ databases">
        <title>Draft genome sequences of novel Actinobacteria.</title>
        <authorList>
            <person name="Sahin N."/>
            <person name="Ay H."/>
            <person name="Saygin H."/>
        </authorList>
    </citation>
    <scope>NUCLEOTIDE SEQUENCE [LARGE SCALE GENOMIC DNA]</scope>
    <source>
        <strain evidence="3 4">7K502</strain>
    </source>
</reference>
<dbReference type="InterPro" id="IPR042100">
    <property type="entry name" value="Bug_dom1"/>
</dbReference>
<comment type="similarity">
    <text evidence="1">Belongs to the UPF0065 (bug) family.</text>
</comment>
<dbReference type="CDD" id="cd07012">
    <property type="entry name" value="PBP2_Bug_TTT"/>
    <property type="match status" value="1"/>
</dbReference>
<feature type="signal peptide" evidence="2">
    <location>
        <begin position="1"/>
        <end position="19"/>
    </location>
</feature>
<dbReference type="PANTHER" id="PTHR42928:SF5">
    <property type="entry name" value="BLR1237 PROTEIN"/>
    <property type="match status" value="1"/>
</dbReference>
<dbReference type="SUPFAM" id="SSF53850">
    <property type="entry name" value="Periplasmic binding protein-like II"/>
    <property type="match status" value="1"/>
</dbReference>
<dbReference type="Gene3D" id="3.40.190.10">
    <property type="entry name" value="Periplasmic binding protein-like II"/>
    <property type="match status" value="1"/>
</dbReference>
<evidence type="ECO:0000313" key="4">
    <source>
        <dbReference type="Proteomes" id="UP000294947"/>
    </source>
</evidence>
<organism evidence="3 4">
    <name type="scientific">Saccharopolyspora elongata</name>
    <dbReference type="NCBI Taxonomy" id="2530387"/>
    <lineage>
        <taxon>Bacteria</taxon>
        <taxon>Bacillati</taxon>
        <taxon>Actinomycetota</taxon>
        <taxon>Actinomycetes</taxon>
        <taxon>Pseudonocardiales</taxon>
        <taxon>Pseudonocardiaceae</taxon>
        <taxon>Saccharopolyspora</taxon>
    </lineage>
</organism>
<dbReference type="AlphaFoldDB" id="A0A4R4Y3H0"/>
<dbReference type="EMBL" id="SMKW01000083">
    <property type="protein sequence ID" value="TDD38765.1"/>
    <property type="molecule type" value="Genomic_DNA"/>
</dbReference>
<evidence type="ECO:0000256" key="1">
    <source>
        <dbReference type="ARBA" id="ARBA00006987"/>
    </source>
</evidence>
<dbReference type="OrthoDB" id="8627412at2"/>
<evidence type="ECO:0000313" key="3">
    <source>
        <dbReference type="EMBL" id="TDD38765.1"/>
    </source>
</evidence>
<dbReference type="PIRSF" id="PIRSF017082">
    <property type="entry name" value="YflP"/>
    <property type="match status" value="1"/>
</dbReference>
<dbReference type="PANTHER" id="PTHR42928">
    <property type="entry name" value="TRICARBOXYLATE-BINDING PROTEIN"/>
    <property type="match status" value="1"/>
</dbReference>
<dbReference type="PROSITE" id="PS51257">
    <property type="entry name" value="PROKAR_LIPOPROTEIN"/>
    <property type="match status" value="1"/>
</dbReference>
<feature type="chain" id="PRO_5039201187" evidence="2">
    <location>
        <begin position="20"/>
        <end position="321"/>
    </location>
</feature>
<keyword evidence="2" id="KW-0732">Signal</keyword>
<dbReference type="Gene3D" id="3.40.190.150">
    <property type="entry name" value="Bordetella uptake gene, domain 1"/>
    <property type="match status" value="1"/>
</dbReference>
<proteinExistence type="inferred from homology"/>
<sequence length="321" mass="34039">MFKKAIVSCAALLLSAACAGPGPAGDAPDYPNDEIRLIVPYAAGGPTDIAGRAVARFLERDLGQPVVVENLLGASATTGTTELVQSKPDGYTIEMATTSPLVLVPQLQNLGYDKDSVATIGVSMQIASVLAVRADSPYRTAEEFFVAARQNPDRITVSLPGANTPQGIELRRLRDEHGVALSLVPFNGDAEAVATLLGGNSDAFFGSSGDVVMSRIRSGEFRALTVGSAQRLPYLPDTPTFTELGFAGLTLSTSTYGLVAPDGTPPEITKRLEEALRAALEDPAVREQIGAEYIPAQFIGAQDFRSLLDESWAIYEPILRR</sequence>
<keyword evidence="4" id="KW-1185">Reference proteome</keyword>
<name>A0A4R4Y3H0_9PSEU</name>